<comment type="caution">
    <text evidence="16">The sequence shown here is derived from an EMBL/GenBank/DDBJ whole genome shotgun (WGS) entry which is preliminary data.</text>
</comment>
<dbReference type="Pfam" id="PF15714">
    <property type="entry name" value="SpoVT_C"/>
    <property type="match status" value="1"/>
</dbReference>
<evidence type="ECO:0000256" key="4">
    <source>
        <dbReference type="ARBA" id="ARBA00022475"/>
    </source>
</evidence>
<dbReference type="GO" id="GO:0071555">
    <property type="term" value="P:cell wall organization"/>
    <property type="evidence" value="ECO:0007669"/>
    <property type="project" value="InterPro"/>
</dbReference>
<comment type="subcellular location">
    <subcellularLocation>
        <location evidence="2">Cell membrane</location>
        <topology evidence="2">Multi-pass membrane protein</topology>
    </subcellularLocation>
</comment>
<feature type="transmembrane region" description="Helical" evidence="14">
    <location>
        <begin position="108"/>
        <end position="131"/>
    </location>
</feature>
<dbReference type="GO" id="GO:0000155">
    <property type="term" value="F:phosphorelay sensor kinase activity"/>
    <property type="evidence" value="ECO:0007669"/>
    <property type="project" value="InterPro"/>
</dbReference>
<keyword evidence="13 14" id="KW-0472">Membrane</keyword>
<evidence type="ECO:0000256" key="3">
    <source>
        <dbReference type="ARBA" id="ARBA00012438"/>
    </source>
</evidence>
<dbReference type="InterPro" id="IPR050640">
    <property type="entry name" value="Bact_2-comp_sensor_kinase"/>
</dbReference>
<dbReference type="InterPro" id="IPR003018">
    <property type="entry name" value="GAF"/>
</dbReference>
<dbReference type="Gene3D" id="3.30.565.10">
    <property type="entry name" value="Histidine kinase-like ATPase, C-terminal domain"/>
    <property type="match status" value="1"/>
</dbReference>
<evidence type="ECO:0000256" key="10">
    <source>
        <dbReference type="ARBA" id="ARBA00022840"/>
    </source>
</evidence>
<dbReference type="Gene3D" id="1.10.1760.20">
    <property type="match status" value="1"/>
</dbReference>
<gene>
    <name evidence="16" type="ORF">EV690_3174</name>
</gene>
<keyword evidence="7 14" id="KW-0812">Transmembrane</keyword>
<dbReference type="InterPro" id="IPR010559">
    <property type="entry name" value="Sig_transdc_His_kin_internal"/>
</dbReference>
<dbReference type="Pfam" id="PF07694">
    <property type="entry name" value="5TM-5TMR_LYT"/>
    <property type="match status" value="1"/>
</dbReference>
<proteinExistence type="predicted"/>
<dbReference type="GO" id="GO:0005886">
    <property type="term" value="C:plasma membrane"/>
    <property type="evidence" value="ECO:0007669"/>
    <property type="project" value="UniProtKB-SubCell"/>
</dbReference>
<keyword evidence="12" id="KW-0902">Two-component regulatory system</keyword>
<feature type="transmembrane region" description="Helical" evidence="14">
    <location>
        <begin position="178"/>
        <end position="198"/>
    </location>
</feature>
<dbReference type="Proteomes" id="UP000295565">
    <property type="component" value="Unassembled WGS sequence"/>
</dbReference>
<dbReference type="EMBL" id="SMGD01000016">
    <property type="protein sequence ID" value="TCK47020.1"/>
    <property type="molecule type" value="Genomic_DNA"/>
</dbReference>
<keyword evidence="10" id="KW-0067">ATP-binding</keyword>
<keyword evidence="4" id="KW-1003">Cell membrane</keyword>
<dbReference type="Gene3D" id="3.30.450.40">
    <property type="match status" value="1"/>
</dbReference>
<dbReference type="AlphaFoldDB" id="A0A4R1J944"/>
<dbReference type="GO" id="GO:0005524">
    <property type="term" value="F:ATP binding"/>
    <property type="evidence" value="ECO:0007669"/>
    <property type="project" value="UniProtKB-KW"/>
</dbReference>
<dbReference type="SUPFAM" id="SSF55874">
    <property type="entry name" value="ATPase domain of HSP90 chaperone/DNA topoisomerase II/histidine kinase"/>
    <property type="match status" value="1"/>
</dbReference>
<keyword evidence="6" id="KW-0808">Transferase</keyword>
<evidence type="ECO:0000256" key="1">
    <source>
        <dbReference type="ARBA" id="ARBA00000085"/>
    </source>
</evidence>
<keyword evidence="8" id="KW-0547">Nucleotide-binding</keyword>
<feature type="transmembrane region" description="Helical" evidence="14">
    <location>
        <begin position="47"/>
        <end position="64"/>
    </location>
</feature>
<comment type="catalytic activity">
    <reaction evidence="1">
        <text>ATP + protein L-histidine = ADP + protein N-phospho-L-histidine.</text>
        <dbReference type="EC" id="2.7.13.3"/>
    </reaction>
</comment>
<keyword evidence="17" id="KW-1185">Reference proteome</keyword>
<keyword evidence="5" id="KW-0597">Phosphoprotein</keyword>
<evidence type="ECO:0000256" key="13">
    <source>
        <dbReference type="ARBA" id="ARBA00023136"/>
    </source>
</evidence>
<reference evidence="16 17" key="1">
    <citation type="submission" date="2019-03" db="EMBL/GenBank/DDBJ databases">
        <title>Genomic Encyclopedia of Type Strains, Phase IV (KMG-IV): sequencing the most valuable type-strain genomes for metagenomic binning, comparative biology and taxonomic classification.</title>
        <authorList>
            <person name="Goeker M."/>
        </authorList>
    </citation>
    <scope>NUCLEOTIDE SEQUENCE [LARGE SCALE GENOMIC DNA]</scope>
    <source>
        <strain evidence="16 17">DSM 18577</strain>
    </source>
</reference>
<feature type="transmembrane region" description="Helical" evidence="14">
    <location>
        <begin position="6"/>
        <end position="27"/>
    </location>
</feature>
<evidence type="ECO:0000256" key="5">
    <source>
        <dbReference type="ARBA" id="ARBA00022553"/>
    </source>
</evidence>
<dbReference type="InterPro" id="IPR036890">
    <property type="entry name" value="HATPase_C_sf"/>
</dbReference>
<dbReference type="SUPFAM" id="SSF55781">
    <property type="entry name" value="GAF domain-like"/>
    <property type="match status" value="1"/>
</dbReference>
<dbReference type="Pfam" id="PF06580">
    <property type="entry name" value="His_kinase"/>
    <property type="match status" value="1"/>
</dbReference>
<feature type="transmembrane region" description="Helical" evidence="14">
    <location>
        <begin position="143"/>
        <end position="166"/>
    </location>
</feature>
<keyword evidence="9 16" id="KW-0418">Kinase</keyword>
<evidence type="ECO:0000256" key="8">
    <source>
        <dbReference type="ARBA" id="ARBA00022741"/>
    </source>
</evidence>
<dbReference type="SMART" id="SM00065">
    <property type="entry name" value="GAF"/>
    <property type="match status" value="1"/>
</dbReference>
<evidence type="ECO:0000256" key="7">
    <source>
        <dbReference type="ARBA" id="ARBA00022692"/>
    </source>
</evidence>
<feature type="transmembrane region" description="Helical" evidence="14">
    <location>
        <begin position="76"/>
        <end position="96"/>
    </location>
</feature>
<organism evidence="16 17">
    <name type="scientific">Celerinatantimonas diazotrophica</name>
    <dbReference type="NCBI Taxonomy" id="412034"/>
    <lineage>
        <taxon>Bacteria</taxon>
        <taxon>Pseudomonadati</taxon>
        <taxon>Pseudomonadota</taxon>
        <taxon>Gammaproteobacteria</taxon>
        <taxon>Celerinatantimonadaceae</taxon>
        <taxon>Celerinatantimonas</taxon>
    </lineage>
</organism>
<evidence type="ECO:0000256" key="2">
    <source>
        <dbReference type="ARBA" id="ARBA00004651"/>
    </source>
</evidence>
<feature type="domain" description="GAF" evidence="15">
    <location>
        <begin position="229"/>
        <end position="367"/>
    </location>
</feature>
<sequence length="567" mass="62910">MNFVPHGFLILSLVQQMSLFLVIAYLLSKTPLFIPIVQLSERLPHRICIYLLFSAFCILGTYFGKPVDGAIANTRAIGAVLGGLFGGPVVGFLVGLTGGLHRYQLGGFTDFACAISTCCEGLLAGCIHAIYRKRRPLNDRPYSPIFVFIVTFIAEAMQMLLLLLLAKPYPQALALVKTIYLPMLIANPIGAALFMAMITDRKSIHEKFSSNYSQRALHLAQRIVGVLPDLNTASAKQMAEILRQETGVSAVAITNCHQVLAFTGLGNDHHLAGTPITSQLTYQAIVNNQVMFADGQQIHYHCQCSTNCPLGSALVIPLRCAGEVIGTVKLYESKRKMFLSINRTLGEGIAHIIEEQLVSSRVIQQQNLLTQAELKLVRAQIHPHFLFNALNTITAVIRKDPHQARQLIYDLALFLRTSLKQQPEQTTLADELKLTRAYLHIEQLRYGDRLSIHWDIPACFMASPLPNFTLQPLVENALKHGLSQKLKDARLSIYIRQDEDQNSLIVEDNAGLFPEQPNHGLGLNIVKTRLQNFLGQQADLEIDCCPGIYTRVGVPLSGENHAQRYIS</sequence>
<evidence type="ECO:0000313" key="16">
    <source>
        <dbReference type="EMBL" id="TCK47020.1"/>
    </source>
</evidence>
<protein>
    <recommendedName>
        <fullName evidence="3">histidine kinase</fullName>
        <ecNumber evidence="3">2.7.13.3</ecNumber>
    </recommendedName>
</protein>
<evidence type="ECO:0000259" key="15">
    <source>
        <dbReference type="SMART" id="SM00065"/>
    </source>
</evidence>
<evidence type="ECO:0000313" key="17">
    <source>
        <dbReference type="Proteomes" id="UP000295565"/>
    </source>
</evidence>
<name>A0A4R1J944_9GAMM</name>
<evidence type="ECO:0000256" key="6">
    <source>
        <dbReference type="ARBA" id="ARBA00022679"/>
    </source>
</evidence>
<evidence type="ECO:0000256" key="12">
    <source>
        <dbReference type="ARBA" id="ARBA00023012"/>
    </source>
</evidence>
<dbReference type="InterPro" id="IPR011620">
    <property type="entry name" value="Sig_transdc_His_kinase_LytS_TM"/>
</dbReference>
<accession>A0A4R1J944</accession>
<dbReference type="PANTHER" id="PTHR34220:SF10">
    <property type="entry name" value="SENSOR HISTIDINE KINASE BTSS"/>
    <property type="match status" value="1"/>
</dbReference>
<evidence type="ECO:0000256" key="11">
    <source>
        <dbReference type="ARBA" id="ARBA00022989"/>
    </source>
</evidence>
<keyword evidence="11 14" id="KW-1133">Transmembrane helix</keyword>
<evidence type="ECO:0000256" key="9">
    <source>
        <dbReference type="ARBA" id="ARBA00022777"/>
    </source>
</evidence>
<dbReference type="EC" id="2.7.13.3" evidence="3"/>
<evidence type="ECO:0000256" key="14">
    <source>
        <dbReference type="SAM" id="Phobius"/>
    </source>
</evidence>
<dbReference type="InterPro" id="IPR029016">
    <property type="entry name" value="GAF-like_dom_sf"/>
</dbReference>
<dbReference type="PANTHER" id="PTHR34220">
    <property type="entry name" value="SENSOR HISTIDINE KINASE YPDA"/>
    <property type="match status" value="1"/>
</dbReference>